<name>A0AA38ME32_9CUCU</name>
<proteinExistence type="predicted"/>
<dbReference type="EMBL" id="JALNTZ010000005">
    <property type="protein sequence ID" value="KAJ3652988.1"/>
    <property type="molecule type" value="Genomic_DNA"/>
</dbReference>
<dbReference type="AlphaFoldDB" id="A0AA38ME32"/>
<comment type="caution">
    <text evidence="1">The sequence shown here is derived from an EMBL/GenBank/DDBJ whole genome shotgun (WGS) entry which is preliminary data.</text>
</comment>
<sequence>MENTEETFEKRKGTTNKGNKYEDLITANVALQMISNTKIKDFLISSNDKKFGDFDDVVIEIGTDRGIETKAVQLKHSNDKRHLIIKQLADKSGDFSLIKYFSSAQKVQGEMKTFILFTTNISKISEKTKFKLDGENFYLKAIKKTVSGDNFDVLRISKNVDFYYEFQILEDEETKQNPEKIQQYRIFFENFRLYTNQERFEPLTKSTMSRFTEMFCSSEETFKKYVEVISEWSFKEGKKEKLSKKIIQRAIALHLLSSHIEHFVFDSVTDEMKILREAICSFDITLLEKEGNNEVKKLWGDLDKNVDLKELNKVRSLYSLSIDYINSVQNLDPILLTQLLWLMDKCPLIVKEHENMEKAIELCPDAKFIILGERNRGKWMKNLSVFENLSDLKSKGQLYDEIMQKFTISLQGKEPLNLVTAFEENDVILKHVTVNRLLEMANSECYVDGGKETFPNLYIERYLTANIIDNKYLEHVNTNTVVICSYYMGQD</sequence>
<protein>
    <submittedName>
        <fullName evidence="1">Uncharacterized protein</fullName>
    </submittedName>
</protein>
<gene>
    <name evidence="1" type="ORF">Zmor_018909</name>
</gene>
<accession>A0AA38ME32</accession>
<keyword evidence="2" id="KW-1185">Reference proteome</keyword>
<reference evidence="1" key="1">
    <citation type="journal article" date="2023" name="G3 (Bethesda)">
        <title>Whole genome assemblies of Zophobas morio and Tenebrio molitor.</title>
        <authorList>
            <person name="Kaur S."/>
            <person name="Stinson S.A."/>
            <person name="diCenzo G.C."/>
        </authorList>
    </citation>
    <scope>NUCLEOTIDE SEQUENCE</scope>
    <source>
        <strain evidence="1">QUZm001</strain>
    </source>
</reference>
<evidence type="ECO:0000313" key="1">
    <source>
        <dbReference type="EMBL" id="KAJ3652988.1"/>
    </source>
</evidence>
<evidence type="ECO:0000313" key="2">
    <source>
        <dbReference type="Proteomes" id="UP001168821"/>
    </source>
</evidence>
<dbReference type="Proteomes" id="UP001168821">
    <property type="component" value="Unassembled WGS sequence"/>
</dbReference>
<organism evidence="1 2">
    <name type="scientific">Zophobas morio</name>
    <dbReference type="NCBI Taxonomy" id="2755281"/>
    <lineage>
        <taxon>Eukaryota</taxon>
        <taxon>Metazoa</taxon>
        <taxon>Ecdysozoa</taxon>
        <taxon>Arthropoda</taxon>
        <taxon>Hexapoda</taxon>
        <taxon>Insecta</taxon>
        <taxon>Pterygota</taxon>
        <taxon>Neoptera</taxon>
        <taxon>Endopterygota</taxon>
        <taxon>Coleoptera</taxon>
        <taxon>Polyphaga</taxon>
        <taxon>Cucujiformia</taxon>
        <taxon>Tenebrionidae</taxon>
        <taxon>Zophobas</taxon>
    </lineage>
</organism>